<gene>
    <name evidence="2" type="ORF">CEXT_519401</name>
</gene>
<feature type="region of interest" description="Disordered" evidence="1">
    <location>
        <begin position="1"/>
        <end position="26"/>
    </location>
</feature>
<dbReference type="EMBL" id="BPLR01015368">
    <property type="protein sequence ID" value="GIY75609.1"/>
    <property type="molecule type" value="Genomic_DNA"/>
</dbReference>
<name>A0AAV4W088_CAEEX</name>
<sequence>MASLKGMGKTSSPPLRRRSPRRPNDHCVVNHQIPSQRAASLKGMCKPPAHLLEDDLHFDQTIIVLDVQTSSAPCSQTISRRPSDHCVVDTRKVERGFSAAASLRIMCSGSLALSLRNLLTLSSKYRYRRYWLLIDICQFWIVFGCVCV</sequence>
<dbReference type="AlphaFoldDB" id="A0AAV4W088"/>
<dbReference type="Proteomes" id="UP001054945">
    <property type="component" value="Unassembled WGS sequence"/>
</dbReference>
<proteinExistence type="predicted"/>
<comment type="caution">
    <text evidence="2">The sequence shown here is derived from an EMBL/GenBank/DDBJ whole genome shotgun (WGS) entry which is preliminary data.</text>
</comment>
<organism evidence="2 3">
    <name type="scientific">Caerostris extrusa</name>
    <name type="common">Bark spider</name>
    <name type="synonym">Caerostris bankana</name>
    <dbReference type="NCBI Taxonomy" id="172846"/>
    <lineage>
        <taxon>Eukaryota</taxon>
        <taxon>Metazoa</taxon>
        <taxon>Ecdysozoa</taxon>
        <taxon>Arthropoda</taxon>
        <taxon>Chelicerata</taxon>
        <taxon>Arachnida</taxon>
        <taxon>Araneae</taxon>
        <taxon>Araneomorphae</taxon>
        <taxon>Entelegynae</taxon>
        <taxon>Araneoidea</taxon>
        <taxon>Araneidae</taxon>
        <taxon>Caerostris</taxon>
    </lineage>
</organism>
<evidence type="ECO:0000313" key="3">
    <source>
        <dbReference type="Proteomes" id="UP001054945"/>
    </source>
</evidence>
<evidence type="ECO:0000313" key="2">
    <source>
        <dbReference type="EMBL" id="GIY75609.1"/>
    </source>
</evidence>
<protein>
    <submittedName>
        <fullName evidence="2">Uncharacterized protein</fullName>
    </submittedName>
</protein>
<keyword evidence="3" id="KW-1185">Reference proteome</keyword>
<accession>A0AAV4W088</accession>
<reference evidence="2 3" key="1">
    <citation type="submission" date="2021-06" db="EMBL/GenBank/DDBJ databases">
        <title>Caerostris extrusa draft genome.</title>
        <authorList>
            <person name="Kono N."/>
            <person name="Arakawa K."/>
        </authorList>
    </citation>
    <scope>NUCLEOTIDE SEQUENCE [LARGE SCALE GENOMIC DNA]</scope>
</reference>
<evidence type="ECO:0000256" key="1">
    <source>
        <dbReference type="SAM" id="MobiDB-lite"/>
    </source>
</evidence>